<protein>
    <submittedName>
        <fullName evidence="1">Uncharacterized protein</fullName>
    </submittedName>
</protein>
<organism evidence="1 2">
    <name type="scientific">Lysobacter helvus</name>
    <dbReference type="NCBI Taxonomy" id="2675059"/>
    <lineage>
        <taxon>Bacteria</taxon>
        <taxon>Pseudomonadati</taxon>
        <taxon>Pseudomonadota</taxon>
        <taxon>Gammaproteobacteria</taxon>
        <taxon>Lysobacterales</taxon>
        <taxon>Lysobacteraceae</taxon>
        <taxon>Lysobacter</taxon>
    </lineage>
</organism>
<keyword evidence="2" id="KW-1185">Reference proteome</keyword>
<proteinExistence type="predicted"/>
<dbReference type="InterPro" id="IPR058099">
    <property type="entry name" value="T3SS_XAC0095_dom"/>
</dbReference>
<dbReference type="Proteomes" id="UP000680514">
    <property type="component" value="Chromosome"/>
</dbReference>
<evidence type="ECO:0000313" key="1">
    <source>
        <dbReference type="EMBL" id="BCT96855.1"/>
    </source>
</evidence>
<sequence length="84" mass="9318">MFNEACEAHDVPPSVYINLVAAHELVVRMRDNVRFVSSLVDAIGEPLEEITIRQEVLAACMSCLVDELEEVAEAVRWSKEACVG</sequence>
<accession>A0ABM7QGI4</accession>
<dbReference type="NCBIfam" id="NF047335">
    <property type="entry name" value="T3SS_XAC0095"/>
    <property type="match status" value="1"/>
</dbReference>
<gene>
    <name evidence="1" type="ORF">LYSHEL_27260</name>
</gene>
<evidence type="ECO:0000313" key="2">
    <source>
        <dbReference type="Proteomes" id="UP000680514"/>
    </source>
</evidence>
<dbReference type="RefSeq" id="WP_213434623.1">
    <property type="nucleotide sequence ID" value="NZ_AP024546.1"/>
</dbReference>
<reference evidence="1 2" key="1">
    <citation type="submission" date="2021-03" db="EMBL/GenBank/DDBJ databases">
        <title>Complete Genome Sequences of Two Lysobacter Strains Isolated from Sea Water (Lysobacter caseinilyticus) and Soil (Lysobacter helvus) in South Korea.</title>
        <authorList>
            <person name="Watanabe Y."/>
            <person name="Arakawa K."/>
        </authorList>
    </citation>
    <scope>NUCLEOTIDE SEQUENCE [LARGE SCALE GENOMIC DNA]</scope>
    <source>
        <strain evidence="1 2">D10</strain>
    </source>
</reference>
<name>A0ABM7QGI4_9GAMM</name>
<dbReference type="EMBL" id="AP024546">
    <property type="protein sequence ID" value="BCT96855.1"/>
    <property type="molecule type" value="Genomic_DNA"/>
</dbReference>